<feature type="transmembrane region" description="Helical" evidence="9">
    <location>
        <begin position="58"/>
        <end position="75"/>
    </location>
</feature>
<gene>
    <name evidence="11" type="ORF">F9K24_20945</name>
</gene>
<evidence type="ECO:0000313" key="12">
    <source>
        <dbReference type="Proteomes" id="UP000460298"/>
    </source>
</evidence>
<keyword evidence="2" id="KW-0813">Transport</keyword>
<dbReference type="Proteomes" id="UP000460298">
    <property type="component" value="Unassembled WGS sequence"/>
</dbReference>
<evidence type="ECO:0000256" key="4">
    <source>
        <dbReference type="ARBA" id="ARBA00022519"/>
    </source>
</evidence>
<dbReference type="InterPro" id="IPR007387">
    <property type="entry name" value="TRAP_DctQ"/>
</dbReference>
<feature type="transmembrane region" description="Helical" evidence="9">
    <location>
        <begin position="96"/>
        <end position="123"/>
    </location>
</feature>
<protein>
    <submittedName>
        <fullName evidence="11">TRAP transporter small permease subunit</fullName>
    </submittedName>
</protein>
<evidence type="ECO:0000256" key="2">
    <source>
        <dbReference type="ARBA" id="ARBA00022448"/>
    </source>
</evidence>
<evidence type="ECO:0000256" key="5">
    <source>
        <dbReference type="ARBA" id="ARBA00022692"/>
    </source>
</evidence>
<name>A0A833GYY2_9LEPT</name>
<feature type="domain" description="Tripartite ATP-independent periplasmic transporters DctQ component" evidence="10">
    <location>
        <begin position="29"/>
        <end position="166"/>
    </location>
</feature>
<keyword evidence="6 9" id="KW-1133">Transmembrane helix</keyword>
<dbReference type="EMBL" id="WBUI01000037">
    <property type="protein sequence ID" value="KAB2929102.1"/>
    <property type="molecule type" value="Genomic_DNA"/>
</dbReference>
<reference evidence="11 12" key="1">
    <citation type="submission" date="2019-10" db="EMBL/GenBank/DDBJ databases">
        <title>Extracellular Electron Transfer in a Candidatus Methanoperedens spp. Enrichment Culture.</title>
        <authorList>
            <person name="Berger S."/>
            <person name="Rangel Shaw D."/>
            <person name="Berben T."/>
            <person name="In 'T Zandt M."/>
            <person name="Frank J."/>
            <person name="Reimann J."/>
            <person name="Jetten M.S.M."/>
            <person name="Welte C.U."/>
        </authorList>
    </citation>
    <scope>NUCLEOTIDE SEQUENCE [LARGE SCALE GENOMIC DNA]</scope>
    <source>
        <strain evidence="11">SB12</strain>
    </source>
</reference>
<evidence type="ECO:0000256" key="1">
    <source>
        <dbReference type="ARBA" id="ARBA00004429"/>
    </source>
</evidence>
<evidence type="ECO:0000259" key="10">
    <source>
        <dbReference type="Pfam" id="PF04290"/>
    </source>
</evidence>
<comment type="subcellular location">
    <subcellularLocation>
        <location evidence="1">Cell inner membrane</location>
        <topology evidence="1">Multi-pass membrane protein</topology>
    </subcellularLocation>
</comment>
<evidence type="ECO:0000313" key="11">
    <source>
        <dbReference type="EMBL" id="KAB2929102.1"/>
    </source>
</evidence>
<evidence type="ECO:0000256" key="7">
    <source>
        <dbReference type="ARBA" id="ARBA00023136"/>
    </source>
</evidence>
<dbReference type="Pfam" id="PF04290">
    <property type="entry name" value="DctQ"/>
    <property type="match status" value="1"/>
</dbReference>
<dbReference type="GO" id="GO:0005886">
    <property type="term" value="C:plasma membrane"/>
    <property type="evidence" value="ECO:0007669"/>
    <property type="project" value="UniProtKB-SubCell"/>
</dbReference>
<dbReference type="InterPro" id="IPR055348">
    <property type="entry name" value="DctQ"/>
</dbReference>
<proteinExistence type="inferred from homology"/>
<keyword evidence="7 9" id="KW-0472">Membrane</keyword>
<dbReference type="PANTHER" id="PTHR35011">
    <property type="entry name" value="2,3-DIKETO-L-GULONATE TRAP TRANSPORTER SMALL PERMEASE PROTEIN YIAM"/>
    <property type="match status" value="1"/>
</dbReference>
<dbReference type="AlphaFoldDB" id="A0A833GYY2"/>
<evidence type="ECO:0000256" key="6">
    <source>
        <dbReference type="ARBA" id="ARBA00022989"/>
    </source>
</evidence>
<evidence type="ECO:0000256" key="9">
    <source>
        <dbReference type="SAM" id="Phobius"/>
    </source>
</evidence>
<evidence type="ECO:0000256" key="8">
    <source>
        <dbReference type="ARBA" id="ARBA00038436"/>
    </source>
</evidence>
<keyword evidence="4" id="KW-0997">Cell inner membrane</keyword>
<feature type="transmembrane region" description="Helical" evidence="9">
    <location>
        <begin position="21"/>
        <end position="38"/>
    </location>
</feature>
<accession>A0A833GYY2</accession>
<comment type="caution">
    <text evidence="11">The sequence shown here is derived from an EMBL/GenBank/DDBJ whole genome shotgun (WGS) entry which is preliminary data.</text>
</comment>
<comment type="similarity">
    <text evidence="8">Belongs to the TRAP transporter small permease family.</text>
</comment>
<evidence type="ECO:0000256" key="3">
    <source>
        <dbReference type="ARBA" id="ARBA00022475"/>
    </source>
</evidence>
<keyword evidence="3" id="KW-1003">Cell membrane</keyword>
<feature type="transmembrane region" description="Helical" evidence="9">
    <location>
        <begin position="143"/>
        <end position="163"/>
    </location>
</feature>
<keyword evidence="5 9" id="KW-0812">Transmembrane</keyword>
<dbReference type="PANTHER" id="PTHR35011:SF4">
    <property type="entry name" value="SLL1102 PROTEIN"/>
    <property type="match status" value="1"/>
</dbReference>
<organism evidence="11 12">
    <name type="scientific">Leptonema illini</name>
    <dbReference type="NCBI Taxonomy" id="183"/>
    <lineage>
        <taxon>Bacteria</taxon>
        <taxon>Pseudomonadati</taxon>
        <taxon>Spirochaetota</taxon>
        <taxon>Spirochaetia</taxon>
        <taxon>Leptospirales</taxon>
        <taxon>Leptospiraceae</taxon>
        <taxon>Leptonema</taxon>
    </lineage>
</organism>
<sequence length="186" mass="21384">MKKLLHFARKVDHINDRIGRFLMWLCLFMVVIASFNALMRYTSRFTGVDLTSNALMELQWYAFSAVFLLGAGYGLRHRAHVQVDVLFNRFSERTQAWIYIVGTVAFLIPFCIFMTILSIPTIANSWSVLEMSPDPGGLPRFPIKTLLPISFLLLLLQGVSFLIENIARLRGEYHLREEEQAVEKAI</sequence>